<comment type="caution">
    <text evidence="2">The sequence shown here is derived from an EMBL/GenBank/DDBJ whole genome shotgun (WGS) entry which is preliminary data.</text>
</comment>
<gene>
    <name evidence="2" type="ORF">RRF57_000262</name>
</gene>
<evidence type="ECO:0000313" key="3">
    <source>
        <dbReference type="Proteomes" id="UP001305414"/>
    </source>
</evidence>
<dbReference type="AlphaFoldDB" id="A0AAN7Z5G6"/>
<dbReference type="EMBL" id="JAWHQM010000001">
    <property type="protein sequence ID" value="KAK5624546.1"/>
    <property type="molecule type" value="Genomic_DNA"/>
</dbReference>
<dbReference type="Proteomes" id="UP001305414">
    <property type="component" value="Unassembled WGS sequence"/>
</dbReference>
<reference evidence="2 3" key="1">
    <citation type="submission" date="2023-10" db="EMBL/GenBank/DDBJ databases">
        <title>Draft genome sequence of Xylaria bambusicola isolate GMP-LS, the root and basal stem rot pathogen of sugarcane in Indonesia.</title>
        <authorList>
            <person name="Selvaraj P."/>
            <person name="Muralishankar V."/>
            <person name="Muruganantham S."/>
            <person name="Sp S."/>
            <person name="Haryani S."/>
            <person name="Lau K.J.X."/>
            <person name="Naqvi N.I."/>
        </authorList>
    </citation>
    <scope>NUCLEOTIDE SEQUENCE [LARGE SCALE GENOMIC DNA]</scope>
    <source>
        <strain evidence="2">GMP-LS</strain>
    </source>
</reference>
<organism evidence="2 3">
    <name type="scientific">Xylaria bambusicola</name>
    <dbReference type="NCBI Taxonomy" id="326684"/>
    <lineage>
        <taxon>Eukaryota</taxon>
        <taxon>Fungi</taxon>
        <taxon>Dikarya</taxon>
        <taxon>Ascomycota</taxon>
        <taxon>Pezizomycotina</taxon>
        <taxon>Sordariomycetes</taxon>
        <taxon>Xylariomycetidae</taxon>
        <taxon>Xylariales</taxon>
        <taxon>Xylariaceae</taxon>
        <taxon>Xylaria</taxon>
    </lineage>
</organism>
<feature type="transmembrane region" description="Helical" evidence="1">
    <location>
        <begin position="68"/>
        <end position="90"/>
    </location>
</feature>
<evidence type="ECO:0000313" key="2">
    <source>
        <dbReference type="EMBL" id="KAK5624546.1"/>
    </source>
</evidence>
<keyword evidence="1" id="KW-0472">Membrane</keyword>
<name>A0AAN7Z5G6_9PEZI</name>
<keyword evidence="1" id="KW-0812">Transmembrane</keyword>
<keyword evidence="3" id="KW-1185">Reference proteome</keyword>
<accession>A0AAN7Z5G6</accession>
<protein>
    <submittedName>
        <fullName evidence="2">Uncharacterized protein</fullName>
    </submittedName>
</protein>
<keyword evidence="1" id="KW-1133">Transmembrane helix</keyword>
<sequence length="91" mass="9728">MACCLVIVAQPRPAAGRASYDRNEPLTGESRIGGSGGASVFLRSKAGKAALSRKYPKIDSRRPDPKELIAWIGGFRVFVALLANIFVVPVD</sequence>
<evidence type="ECO:0000256" key="1">
    <source>
        <dbReference type="SAM" id="Phobius"/>
    </source>
</evidence>
<proteinExistence type="predicted"/>